<comment type="caution">
    <text evidence="1">The sequence shown here is derived from an EMBL/GenBank/DDBJ whole genome shotgun (WGS) entry which is preliminary data.</text>
</comment>
<dbReference type="AlphaFoldDB" id="A0A964RN23"/>
<organism evidence="1 2">
    <name type="scientific">Clostridium chromiireducens</name>
    <dbReference type="NCBI Taxonomy" id="225345"/>
    <lineage>
        <taxon>Bacteria</taxon>
        <taxon>Bacillati</taxon>
        <taxon>Bacillota</taxon>
        <taxon>Clostridia</taxon>
        <taxon>Eubacteriales</taxon>
        <taxon>Clostridiaceae</taxon>
        <taxon>Clostridium</taxon>
    </lineage>
</organism>
<dbReference type="Proteomes" id="UP000656077">
    <property type="component" value="Unassembled WGS sequence"/>
</dbReference>
<dbReference type="RefSeq" id="WP_160359756.1">
    <property type="nucleotide sequence ID" value="NZ_WSRQ01000023.1"/>
</dbReference>
<evidence type="ECO:0000313" key="1">
    <source>
        <dbReference type="EMBL" id="MVX64934.1"/>
    </source>
</evidence>
<accession>A0A964RN23</accession>
<name>A0A964RN23_9CLOT</name>
<sequence length="51" mass="5887">MGKYTVRGTISIPKLLDTIAMIIEKRENVKVTVKILTLEKEDKEMSHEEVK</sequence>
<reference evidence="1" key="1">
    <citation type="submission" date="2019-12" db="EMBL/GenBank/DDBJ databases">
        <title>Microbes associate with the intestines of laboratory mice.</title>
        <authorList>
            <person name="Navarre W."/>
            <person name="Wong E."/>
        </authorList>
    </citation>
    <scope>NUCLEOTIDE SEQUENCE</scope>
    <source>
        <strain evidence="1">NM79_F5</strain>
    </source>
</reference>
<protein>
    <submittedName>
        <fullName evidence="1">Uncharacterized protein</fullName>
    </submittedName>
</protein>
<gene>
    <name evidence="1" type="ORF">GKZ28_14660</name>
</gene>
<evidence type="ECO:0000313" key="2">
    <source>
        <dbReference type="Proteomes" id="UP000656077"/>
    </source>
</evidence>
<dbReference type="EMBL" id="WSRQ01000023">
    <property type="protein sequence ID" value="MVX64934.1"/>
    <property type="molecule type" value="Genomic_DNA"/>
</dbReference>
<proteinExistence type="predicted"/>